<dbReference type="PANTHER" id="PTHR31048">
    <property type="entry name" value="OS03G0233200 PROTEIN"/>
    <property type="match status" value="1"/>
</dbReference>
<evidence type="ECO:0000313" key="3">
    <source>
        <dbReference type="EMBL" id="KAK1275995.1"/>
    </source>
</evidence>
<reference evidence="3" key="2">
    <citation type="submission" date="2023-06" db="EMBL/GenBank/DDBJ databases">
        <authorList>
            <person name="Ma L."/>
            <person name="Liu K.-W."/>
            <person name="Li Z."/>
            <person name="Hsiao Y.-Y."/>
            <person name="Qi Y."/>
            <person name="Fu T."/>
            <person name="Tang G."/>
            <person name="Zhang D."/>
            <person name="Sun W.-H."/>
            <person name="Liu D.-K."/>
            <person name="Li Y."/>
            <person name="Chen G.-Z."/>
            <person name="Liu X.-D."/>
            <person name="Liao X.-Y."/>
            <person name="Jiang Y.-T."/>
            <person name="Yu X."/>
            <person name="Hao Y."/>
            <person name="Huang J."/>
            <person name="Zhao X.-W."/>
            <person name="Ke S."/>
            <person name="Chen Y.-Y."/>
            <person name="Wu W.-L."/>
            <person name="Hsu J.-L."/>
            <person name="Lin Y.-F."/>
            <person name="Huang M.-D."/>
            <person name="Li C.-Y."/>
            <person name="Huang L."/>
            <person name="Wang Z.-W."/>
            <person name="Zhao X."/>
            <person name="Zhong W.-Y."/>
            <person name="Peng D.-H."/>
            <person name="Ahmad S."/>
            <person name="Lan S."/>
            <person name="Zhang J.-S."/>
            <person name="Tsai W.-C."/>
            <person name="Van De Peer Y."/>
            <person name="Liu Z.-J."/>
        </authorList>
    </citation>
    <scope>NUCLEOTIDE SEQUENCE</scope>
    <source>
        <strain evidence="3">SCP</strain>
        <tissue evidence="3">Leaves</tissue>
    </source>
</reference>
<dbReference type="Gene3D" id="2.60.110.10">
    <property type="entry name" value="Thaumatin"/>
    <property type="match status" value="1"/>
</dbReference>
<feature type="disulfide bond" evidence="1">
    <location>
        <begin position="83"/>
        <end position="95"/>
    </location>
</feature>
<evidence type="ECO:0000256" key="1">
    <source>
        <dbReference type="PIRSR" id="PIRSR002703-1"/>
    </source>
</evidence>
<feature type="signal peptide" evidence="2">
    <location>
        <begin position="1"/>
        <end position="26"/>
    </location>
</feature>
<dbReference type="PROSITE" id="PS51367">
    <property type="entry name" value="THAUMATIN_2"/>
    <property type="match status" value="1"/>
</dbReference>
<dbReference type="InterPro" id="IPR001938">
    <property type="entry name" value="Thaumatin"/>
</dbReference>
<name>A0AAV9BHQ1_ACOGR</name>
<dbReference type="InterPro" id="IPR037176">
    <property type="entry name" value="Osmotin/thaumatin-like_sf"/>
</dbReference>
<evidence type="ECO:0008006" key="5">
    <source>
        <dbReference type="Google" id="ProtNLM"/>
    </source>
</evidence>
<accession>A0AAV9BHQ1</accession>
<comment type="caution">
    <text evidence="3">The sequence shown here is derived from an EMBL/GenBank/DDBJ whole genome shotgun (WGS) entry which is preliminary data.</text>
</comment>
<dbReference type="PIRSF" id="PIRSF002703">
    <property type="entry name" value="Thaumatin"/>
    <property type="match status" value="1"/>
</dbReference>
<feature type="disulfide bond" evidence="1">
    <location>
        <begin position="100"/>
        <end position="106"/>
    </location>
</feature>
<dbReference type="Proteomes" id="UP001179952">
    <property type="component" value="Unassembled WGS sequence"/>
</dbReference>
<evidence type="ECO:0000313" key="4">
    <source>
        <dbReference type="Proteomes" id="UP001179952"/>
    </source>
</evidence>
<feature type="disulfide bond" evidence="1">
    <location>
        <begin position="166"/>
        <end position="183"/>
    </location>
</feature>
<dbReference type="Pfam" id="PF00314">
    <property type="entry name" value="Thaumatin"/>
    <property type="match status" value="1"/>
</dbReference>
<organism evidence="3 4">
    <name type="scientific">Acorus gramineus</name>
    <name type="common">Dwarf sweet flag</name>
    <dbReference type="NCBI Taxonomy" id="55184"/>
    <lineage>
        <taxon>Eukaryota</taxon>
        <taxon>Viridiplantae</taxon>
        <taxon>Streptophyta</taxon>
        <taxon>Embryophyta</taxon>
        <taxon>Tracheophyta</taxon>
        <taxon>Spermatophyta</taxon>
        <taxon>Magnoliopsida</taxon>
        <taxon>Liliopsida</taxon>
        <taxon>Acoraceae</taxon>
        <taxon>Acorus</taxon>
    </lineage>
</organism>
<dbReference type="SMART" id="SM00205">
    <property type="entry name" value="THN"/>
    <property type="match status" value="1"/>
</dbReference>
<keyword evidence="4" id="KW-1185">Reference proteome</keyword>
<dbReference type="SUPFAM" id="SSF49870">
    <property type="entry name" value="Osmotin, thaumatin-like protein"/>
    <property type="match status" value="1"/>
</dbReference>
<reference evidence="3" key="1">
    <citation type="journal article" date="2023" name="Nat. Commun.">
        <title>Diploid and tetraploid genomes of Acorus and the evolution of monocots.</title>
        <authorList>
            <person name="Ma L."/>
            <person name="Liu K.W."/>
            <person name="Li Z."/>
            <person name="Hsiao Y.Y."/>
            <person name="Qi Y."/>
            <person name="Fu T."/>
            <person name="Tang G.D."/>
            <person name="Zhang D."/>
            <person name="Sun W.H."/>
            <person name="Liu D.K."/>
            <person name="Li Y."/>
            <person name="Chen G.Z."/>
            <person name="Liu X.D."/>
            <person name="Liao X.Y."/>
            <person name="Jiang Y.T."/>
            <person name="Yu X."/>
            <person name="Hao Y."/>
            <person name="Huang J."/>
            <person name="Zhao X.W."/>
            <person name="Ke S."/>
            <person name="Chen Y.Y."/>
            <person name="Wu W.L."/>
            <person name="Hsu J.L."/>
            <person name="Lin Y.F."/>
            <person name="Huang M.D."/>
            <person name="Li C.Y."/>
            <person name="Huang L."/>
            <person name="Wang Z.W."/>
            <person name="Zhao X."/>
            <person name="Zhong W.Y."/>
            <person name="Peng D.H."/>
            <person name="Ahmad S."/>
            <person name="Lan S."/>
            <person name="Zhang J.S."/>
            <person name="Tsai W.C."/>
            <person name="Van de Peer Y."/>
            <person name="Liu Z.J."/>
        </authorList>
    </citation>
    <scope>NUCLEOTIDE SEQUENCE</scope>
    <source>
        <strain evidence="3">SCP</strain>
    </source>
</reference>
<dbReference type="PRINTS" id="PR00347">
    <property type="entry name" value="THAUMATIN"/>
</dbReference>
<feature type="chain" id="PRO_5043900127" description="Thaumatin-like protein" evidence="2">
    <location>
        <begin position="27"/>
        <end position="216"/>
    </location>
</feature>
<dbReference type="EMBL" id="JAUJYN010000003">
    <property type="protein sequence ID" value="KAK1275995.1"/>
    <property type="molecule type" value="Genomic_DNA"/>
</dbReference>
<gene>
    <name evidence="3" type="ORF">QJS04_geneDACA016032</name>
</gene>
<evidence type="ECO:0000256" key="2">
    <source>
        <dbReference type="SAM" id="SignalP"/>
    </source>
</evidence>
<keyword evidence="1" id="KW-1015">Disulfide bond</keyword>
<protein>
    <recommendedName>
        <fullName evidence="5">Thaumatin-like protein</fullName>
    </recommendedName>
</protein>
<proteinExistence type="predicted"/>
<keyword evidence="2" id="KW-0732">Signal</keyword>
<dbReference type="AlphaFoldDB" id="A0AAV9BHQ1"/>
<sequence length="216" mass="22104">MANLRLSLLLLMALQLLSYILSPASATVFTIKNLCNYTIWPATISGNGAASLGGGGFPLAAGASTSLSAPSGWSGRFWARTGCLFDSPTTTSGNCTTGDCAGNLHCTVGGVPPVTLAEFTLASDPTRLDFYDVSLVDGYNVGVSVTPSGGDTCPDAGCVGDVNGRCPEELRVVDKETGVTIACKSACEAFGGGEVLLHGLARVARHVRAERVLASV</sequence>